<gene>
    <name evidence="8" type="ORF">L21SP2_1546</name>
</gene>
<feature type="transmembrane region" description="Helical" evidence="7">
    <location>
        <begin position="137"/>
        <end position="155"/>
    </location>
</feature>
<dbReference type="GO" id="GO:0015297">
    <property type="term" value="F:antiporter activity"/>
    <property type="evidence" value="ECO:0007669"/>
    <property type="project" value="InterPro"/>
</dbReference>
<dbReference type="NCBIfam" id="TIGR00797">
    <property type="entry name" value="matE"/>
    <property type="match status" value="1"/>
</dbReference>
<feature type="transmembrane region" description="Helical" evidence="7">
    <location>
        <begin position="285"/>
        <end position="302"/>
    </location>
</feature>
<dbReference type="InterPro" id="IPR052031">
    <property type="entry name" value="Membrane_Transporter-Flippase"/>
</dbReference>
<dbReference type="PANTHER" id="PTHR43549">
    <property type="entry name" value="MULTIDRUG RESISTANCE PROTEIN YPNP-RELATED"/>
    <property type="match status" value="1"/>
</dbReference>
<feature type="transmembrane region" description="Helical" evidence="7">
    <location>
        <begin position="55"/>
        <end position="76"/>
    </location>
</feature>
<keyword evidence="9" id="KW-1185">Reference proteome</keyword>
<sequence>MKRPDMIHDSVGWALFRLLLPMIPGTLSIVLFNLADTYFVGQLGSLPLAAMSFSFPVVLISGGLSMGLGIGTTAHVSNALGAGDRESAKRISSQSHLLAFLIVLFLSAAGLLTIEPFFSALGADAETLPLIREYMTIWYSGLPFVVLPMIGINVLQATGDTKTPGIVLTLSVILNIALDPLLIFGIGPIPQMGIAGAATATVISRASSFLIVGYVIIRREKLLSLNFGNFRSMLKEWGEVLFIGIPAAATNILLPISQGIITRIVSEYGTEAVAGFGAATRVESFALVLVLSLSMIITPFVGRNLGAGRGDRVRKAQLRGSQFSLVWGAVVLVVFLLAASPIASLFNDDPRVVQVTAMYLRIVAVSFGVLGLVNISAAALNGLRRPLLAAGIAAIRMFIFYVPLALAGSALFGLPGVFAGAALGNILGGISAFVWFRRLPVQAEISQQRKAV</sequence>
<dbReference type="RefSeq" id="WP_024267859.1">
    <property type="nucleotide sequence ID" value="NC_023035.1"/>
</dbReference>
<dbReference type="GO" id="GO:0042910">
    <property type="term" value="F:xenobiotic transmembrane transporter activity"/>
    <property type="evidence" value="ECO:0007669"/>
    <property type="project" value="InterPro"/>
</dbReference>
<keyword evidence="6 7" id="KW-0472">Membrane</keyword>
<feature type="transmembrane region" description="Helical" evidence="7">
    <location>
        <begin position="412"/>
        <end position="436"/>
    </location>
</feature>
<keyword evidence="4 7" id="KW-0812">Transmembrane</keyword>
<comment type="subcellular location">
    <subcellularLocation>
        <location evidence="1">Cell membrane</location>
        <topology evidence="1">Multi-pass membrane protein</topology>
    </subcellularLocation>
</comment>
<dbReference type="GO" id="GO:0005886">
    <property type="term" value="C:plasma membrane"/>
    <property type="evidence" value="ECO:0007669"/>
    <property type="project" value="UniProtKB-SubCell"/>
</dbReference>
<keyword evidence="2" id="KW-0813">Transport</keyword>
<evidence type="ECO:0000256" key="7">
    <source>
        <dbReference type="SAM" id="Phobius"/>
    </source>
</evidence>
<proteinExistence type="predicted"/>
<evidence type="ECO:0000256" key="3">
    <source>
        <dbReference type="ARBA" id="ARBA00022475"/>
    </source>
</evidence>
<feature type="transmembrane region" description="Helical" evidence="7">
    <location>
        <begin position="97"/>
        <end position="117"/>
    </location>
</feature>
<evidence type="ECO:0000256" key="1">
    <source>
        <dbReference type="ARBA" id="ARBA00004651"/>
    </source>
</evidence>
<dbReference type="HOGENOM" id="CLU_012893_5_3_12"/>
<evidence type="ECO:0000256" key="4">
    <source>
        <dbReference type="ARBA" id="ARBA00022692"/>
    </source>
</evidence>
<evidence type="ECO:0000313" key="8">
    <source>
        <dbReference type="EMBL" id="AHC14939.1"/>
    </source>
</evidence>
<dbReference type="InterPro" id="IPR048279">
    <property type="entry name" value="MdtK-like"/>
</dbReference>
<accession>V5WHA6</accession>
<dbReference type="EMBL" id="CP006939">
    <property type="protein sequence ID" value="AHC14939.1"/>
    <property type="molecule type" value="Genomic_DNA"/>
</dbReference>
<keyword evidence="3" id="KW-1003">Cell membrane</keyword>
<feature type="transmembrane region" description="Helical" evidence="7">
    <location>
        <begin position="193"/>
        <end position="217"/>
    </location>
</feature>
<feature type="transmembrane region" description="Helical" evidence="7">
    <location>
        <begin position="323"/>
        <end position="346"/>
    </location>
</feature>
<name>V5WHA6_9SPIO</name>
<dbReference type="Proteomes" id="UP000018680">
    <property type="component" value="Chromosome"/>
</dbReference>
<organism evidence="8 9">
    <name type="scientific">Salinispira pacifica</name>
    <dbReference type="NCBI Taxonomy" id="1307761"/>
    <lineage>
        <taxon>Bacteria</taxon>
        <taxon>Pseudomonadati</taxon>
        <taxon>Spirochaetota</taxon>
        <taxon>Spirochaetia</taxon>
        <taxon>Spirochaetales</taxon>
        <taxon>Spirochaetaceae</taxon>
        <taxon>Salinispira</taxon>
    </lineage>
</organism>
<keyword evidence="5 7" id="KW-1133">Transmembrane helix</keyword>
<dbReference type="PANTHER" id="PTHR43549:SF3">
    <property type="entry name" value="MULTIDRUG RESISTANCE PROTEIN YPNP-RELATED"/>
    <property type="match status" value="1"/>
</dbReference>
<dbReference type="Pfam" id="PF01554">
    <property type="entry name" value="MatE"/>
    <property type="match status" value="2"/>
</dbReference>
<feature type="transmembrane region" description="Helical" evidence="7">
    <location>
        <begin position="238"/>
        <end position="265"/>
    </location>
</feature>
<dbReference type="eggNOG" id="COG0534">
    <property type="taxonomic scope" value="Bacteria"/>
</dbReference>
<dbReference type="InterPro" id="IPR002528">
    <property type="entry name" value="MATE_fam"/>
</dbReference>
<feature type="transmembrane region" description="Helical" evidence="7">
    <location>
        <begin position="12"/>
        <end position="35"/>
    </location>
</feature>
<feature type="transmembrane region" description="Helical" evidence="7">
    <location>
        <begin position="167"/>
        <end position="187"/>
    </location>
</feature>
<feature type="transmembrane region" description="Helical" evidence="7">
    <location>
        <begin position="387"/>
        <end position="406"/>
    </location>
</feature>
<dbReference type="AlphaFoldDB" id="V5WHA6"/>
<evidence type="ECO:0000256" key="6">
    <source>
        <dbReference type="ARBA" id="ARBA00023136"/>
    </source>
</evidence>
<feature type="transmembrane region" description="Helical" evidence="7">
    <location>
        <begin position="358"/>
        <end position="380"/>
    </location>
</feature>
<evidence type="ECO:0000313" key="9">
    <source>
        <dbReference type="Proteomes" id="UP000018680"/>
    </source>
</evidence>
<evidence type="ECO:0000256" key="5">
    <source>
        <dbReference type="ARBA" id="ARBA00022989"/>
    </source>
</evidence>
<protein>
    <submittedName>
        <fullName evidence="8">Multi antimicrobial extrusion protein (Na(+)/drug antiporter)</fullName>
    </submittedName>
</protein>
<dbReference type="PIRSF" id="PIRSF006603">
    <property type="entry name" value="DinF"/>
    <property type="match status" value="1"/>
</dbReference>
<dbReference type="OrthoDB" id="9811110at2"/>
<reference evidence="8 9" key="1">
    <citation type="journal article" date="2015" name="Stand. Genomic Sci.">
        <title>Complete genome sequence and description of Salinispira pacifica gen. nov., sp. nov., a novel spirochaete isolated form a hypersaline microbial mat.</title>
        <authorList>
            <person name="Ben Hania W."/>
            <person name="Joseph M."/>
            <person name="Schumann P."/>
            <person name="Bunk B."/>
            <person name="Fiebig A."/>
            <person name="Sproer C."/>
            <person name="Klenk H.P."/>
            <person name="Fardeau M.L."/>
            <person name="Spring S."/>
        </authorList>
    </citation>
    <scope>NUCLEOTIDE SEQUENCE [LARGE SCALE GENOMIC DNA]</scope>
    <source>
        <strain evidence="8 9">L21-RPul-D2</strain>
    </source>
</reference>
<evidence type="ECO:0000256" key="2">
    <source>
        <dbReference type="ARBA" id="ARBA00022448"/>
    </source>
</evidence>
<dbReference type="STRING" id="1307761.L21SP2_1546"/>
<dbReference type="KEGG" id="slr:L21SP2_1546"/>